<sequence length="70" mass="7959">MISSDGINTGPWTRQVYVNTPAQSTPKGRQLTKNCFRFSTRPLKGEAMATMYACHTNKTIPRFLPIKRSR</sequence>
<organism evidence="3">
    <name type="scientific">Haemonchus placei</name>
    <name type="common">Barber's pole worm</name>
    <dbReference type="NCBI Taxonomy" id="6290"/>
    <lineage>
        <taxon>Eukaryota</taxon>
        <taxon>Metazoa</taxon>
        <taxon>Ecdysozoa</taxon>
        <taxon>Nematoda</taxon>
        <taxon>Chromadorea</taxon>
        <taxon>Rhabditida</taxon>
        <taxon>Rhabditina</taxon>
        <taxon>Rhabditomorpha</taxon>
        <taxon>Strongyloidea</taxon>
        <taxon>Trichostrongylidae</taxon>
        <taxon>Haemonchus</taxon>
    </lineage>
</organism>
<dbReference type="WBParaSite" id="HPLM_0000430001-mRNA-1">
    <property type="protein sequence ID" value="HPLM_0000430001-mRNA-1"/>
    <property type="gene ID" value="HPLM_0000430001"/>
</dbReference>
<protein>
    <submittedName>
        <fullName evidence="3">Ig-like domain-containing protein</fullName>
    </submittedName>
</protein>
<evidence type="ECO:0000313" key="1">
    <source>
        <dbReference type="EMBL" id="VDO22899.1"/>
    </source>
</evidence>
<keyword evidence="2" id="KW-1185">Reference proteome</keyword>
<reference evidence="1 2" key="2">
    <citation type="submission" date="2018-11" db="EMBL/GenBank/DDBJ databases">
        <authorList>
            <consortium name="Pathogen Informatics"/>
        </authorList>
    </citation>
    <scope>NUCLEOTIDE SEQUENCE [LARGE SCALE GENOMIC DNA]</scope>
    <source>
        <strain evidence="1 2">MHpl1</strain>
    </source>
</reference>
<dbReference type="Proteomes" id="UP000268014">
    <property type="component" value="Unassembled WGS sequence"/>
</dbReference>
<reference evidence="3" key="1">
    <citation type="submission" date="2017-02" db="UniProtKB">
        <authorList>
            <consortium name="WormBaseParasite"/>
        </authorList>
    </citation>
    <scope>IDENTIFICATION</scope>
</reference>
<dbReference type="AlphaFoldDB" id="A0A0N4W3B9"/>
<proteinExistence type="predicted"/>
<accession>A0A0N4W3B9</accession>
<name>A0A0N4W3B9_HAEPC</name>
<gene>
    <name evidence="1" type="ORF">HPLM_LOCUS4292</name>
</gene>
<evidence type="ECO:0000313" key="2">
    <source>
        <dbReference type="Proteomes" id="UP000268014"/>
    </source>
</evidence>
<dbReference type="EMBL" id="UZAF01016196">
    <property type="protein sequence ID" value="VDO22899.1"/>
    <property type="molecule type" value="Genomic_DNA"/>
</dbReference>
<evidence type="ECO:0000313" key="3">
    <source>
        <dbReference type="WBParaSite" id="HPLM_0000430001-mRNA-1"/>
    </source>
</evidence>